<protein>
    <submittedName>
        <fullName evidence="3">NAD(P)-binding protein</fullName>
    </submittedName>
</protein>
<dbReference type="Gene3D" id="3.40.50.720">
    <property type="entry name" value="NAD(P)-binding Rossmann-like Domain"/>
    <property type="match status" value="1"/>
</dbReference>
<gene>
    <name evidence="3" type="ORF">M406DRAFT_358233</name>
</gene>
<dbReference type="InterPro" id="IPR036291">
    <property type="entry name" value="NAD(P)-bd_dom_sf"/>
</dbReference>
<evidence type="ECO:0000313" key="4">
    <source>
        <dbReference type="Proteomes" id="UP000803844"/>
    </source>
</evidence>
<dbReference type="EMBL" id="MU032352">
    <property type="protein sequence ID" value="KAF3760578.1"/>
    <property type="molecule type" value="Genomic_DNA"/>
</dbReference>
<dbReference type="Pfam" id="PF00106">
    <property type="entry name" value="adh_short"/>
    <property type="match status" value="1"/>
</dbReference>
<comment type="caution">
    <text evidence="3">The sequence shown here is derived from an EMBL/GenBank/DDBJ whole genome shotgun (WGS) entry which is preliminary data.</text>
</comment>
<evidence type="ECO:0000313" key="3">
    <source>
        <dbReference type="EMBL" id="KAF3760578.1"/>
    </source>
</evidence>
<dbReference type="OrthoDB" id="5336600at2759"/>
<dbReference type="RefSeq" id="XP_040771557.1">
    <property type="nucleotide sequence ID" value="XM_040923836.1"/>
</dbReference>
<organism evidence="3 4">
    <name type="scientific">Cryphonectria parasitica (strain ATCC 38755 / EP155)</name>
    <dbReference type="NCBI Taxonomy" id="660469"/>
    <lineage>
        <taxon>Eukaryota</taxon>
        <taxon>Fungi</taxon>
        <taxon>Dikarya</taxon>
        <taxon>Ascomycota</taxon>
        <taxon>Pezizomycotina</taxon>
        <taxon>Sordariomycetes</taxon>
        <taxon>Sordariomycetidae</taxon>
        <taxon>Diaporthales</taxon>
        <taxon>Cryphonectriaceae</taxon>
        <taxon>Cryphonectria-Endothia species complex</taxon>
        <taxon>Cryphonectria</taxon>
    </lineage>
</organism>
<name>A0A9P5CIJ7_CRYP1</name>
<evidence type="ECO:0000256" key="2">
    <source>
        <dbReference type="ARBA" id="ARBA00023002"/>
    </source>
</evidence>
<accession>A0A9P5CIJ7</accession>
<dbReference type="PANTHER" id="PTHR43669">
    <property type="entry name" value="5-KETO-D-GLUCONATE 5-REDUCTASE"/>
    <property type="match status" value="1"/>
</dbReference>
<dbReference type="Proteomes" id="UP000803844">
    <property type="component" value="Unassembled WGS sequence"/>
</dbReference>
<dbReference type="InterPro" id="IPR002347">
    <property type="entry name" value="SDR_fam"/>
</dbReference>
<evidence type="ECO:0000256" key="1">
    <source>
        <dbReference type="ARBA" id="ARBA00006484"/>
    </source>
</evidence>
<dbReference type="SUPFAM" id="SSF51735">
    <property type="entry name" value="NAD(P)-binding Rossmann-fold domains"/>
    <property type="match status" value="1"/>
</dbReference>
<dbReference type="AlphaFoldDB" id="A0A9P5CIJ7"/>
<comment type="similarity">
    <text evidence="1">Belongs to the short-chain dehydrogenases/reductases (SDR) family.</text>
</comment>
<dbReference type="GeneID" id="63840965"/>
<keyword evidence="4" id="KW-1185">Reference proteome</keyword>
<dbReference type="GO" id="GO:0016491">
    <property type="term" value="F:oxidoreductase activity"/>
    <property type="evidence" value="ECO:0007669"/>
    <property type="project" value="UniProtKB-KW"/>
</dbReference>
<reference evidence="3" key="1">
    <citation type="journal article" date="2020" name="Phytopathology">
        <title>Genome sequence of the chestnut blight fungus Cryphonectria parasitica EP155: A fundamental resource for an archetypical invasive plant pathogen.</title>
        <authorList>
            <person name="Crouch J.A."/>
            <person name="Dawe A."/>
            <person name="Aerts A."/>
            <person name="Barry K."/>
            <person name="Churchill A.C.L."/>
            <person name="Grimwood J."/>
            <person name="Hillman B."/>
            <person name="Milgroom M.G."/>
            <person name="Pangilinan J."/>
            <person name="Smith M."/>
            <person name="Salamov A."/>
            <person name="Schmutz J."/>
            <person name="Yadav J."/>
            <person name="Grigoriev I.V."/>
            <person name="Nuss D."/>
        </authorList>
    </citation>
    <scope>NUCLEOTIDE SEQUENCE</scope>
    <source>
        <strain evidence="3">EP155</strain>
    </source>
</reference>
<dbReference type="PANTHER" id="PTHR43669:SF4">
    <property type="entry name" value="SHORT-CHAIN DEHYDROGENASE"/>
    <property type="match status" value="1"/>
</dbReference>
<keyword evidence="2" id="KW-0560">Oxidoreductase</keyword>
<sequence>MASSSSSRVALIFGTGSNVGAALVKGFLGAGYHVATVSRSKPASTPTNVHAIQADLSDPKAVPKVFQQLTSAGLAFPSVVIWNAAAVSPPSDPENPLEVDEDAFSRDFDLMVKSPYVAAREAVRVWKEGEETGRKGTFIVTGNFLPKKILPVPALVGLGIGKSGANYWVGLADVAFKAKGIRFFFADERTAEGGPVGSKPDGEGHFKIFSQLLEDDELPYYVTFVNGKYQEFS</sequence>
<proteinExistence type="inferred from homology"/>